<gene>
    <name evidence="3" type="ORF">CXB51_006371</name>
</gene>
<dbReference type="EMBL" id="JAHUZN010000003">
    <property type="protein sequence ID" value="KAG8499675.1"/>
    <property type="molecule type" value="Genomic_DNA"/>
</dbReference>
<dbReference type="PANTHER" id="PTHR33401">
    <property type="entry name" value="LIGHT-HARVESTING COMPLEX-LIKE PROTEIN OHP2, CHLOROPLASTIC"/>
    <property type="match status" value="1"/>
</dbReference>
<organism evidence="3 4">
    <name type="scientific">Gossypium anomalum</name>
    <dbReference type="NCBI Taxonomy" id="47600"/>
    <lineage>
        <taxon>Eukaryota</taxon>
        <taxon>Viridiplantae</taxon>
        <taxon>Streptophyta</taxon>
        <taxon>Embryophyta</taxon>
        <taxon>Tracheophyta</taxon>
        <taxon>Spermatophyta</taxon>
        <taxon>Magnoliopsida</taxon>
        <taxon>eudicotyledons</taxon>
        <taxon>Gunneridae</taxon>
        <taxon>Pentapetalae</taxon>
        <taxon>rosids</taxon>
        <taxon>malvids</taxon>
        <taxon>Malvales</taxon>
        <taxon>Malvaceae</taxon>
        <taxon>Malvoideae</taxon>
        <taxon>Gossypium</taxon>
    </lineage>
</organism>
<evidence type="ECO:0000313" key="4">
    <source>
        <dbReference type="Proteomes" id="UP000701853"/>
    </source>
</evidence>
<keyword evidence="2" id="KW-0812">Transmembrane</keyword>
<sequence length="168" mass="19203">MDAAPNDVKEVNGHKRNSLSSIDSTETEDHTDGEEYSESNSLLLPKKGGMSRKSEKTRRKVQWNDRNGDKLVEIMEFEPSDVSDSEDDEDKDSCIYENFTDLISKTEADEDDRLSLHDVYSLIITIVSVFVCFLLYVDIYELNNVRRENSLIDPYPGIPLRSDSDIDN</sequence>
<comment type="caution">
    <text evidence="3">The sequence shown here is derived from an EMBL/GenBank/DDBJ whole genome shotgun (WGS) entry which is preliminary data.</text>
</comment>
<evidence type="ECO:0000256" key="2">
    <source>
        <dbReference type="SAM" id="Phobius"/>
    </source>
</evidence>
<protein>
    <submittedName>
        <fullName evidence="3">Uncharacterized protein</fullName>
    </submittedName>
</protein>
<evidence type="ECO:0000313" key="3">
    <source>
        <dbReference type="EMBL" id="KAG8499675.1"/>
    </source>
</evidence>
<feature type="region of interest" description="Disordered" evidence="1">
    <location>
        <begin position="1"/>
        <end position="62"/>
    </location>
</feature>
<dbReference type="Proteomes" id="UP000701853">
    <property type="component" value="Chromosome 3"/>
</dbReference>
<dbReference type="PANTHER" id="PTHR33401:SF2">
    <property type="entry name" value="OS03G0138400 PROTEIN"/>
    <property type="match status" value="1"/>
</dbReference>
<accession>A0A8J5ZN63</accession>
<name>A0A8J5ZN63_9ROSI</name>
<dbReference type="AlphaFoldDB" id="A0A8J5ZN63"/>
<feature type="transmembrane region" description="Helical" evidence="2">
    <location>
        <begin position="119"/>
        <end position="137"/>
    </location>
</feature>
<keyword evidence="2" id="KW-0472">Membrane</keyword>
<dbReference type="OrthoDB" id="773814at2759"/>
<evidence type="ECO:0000256" key="1">
    <source>
        <dbReference type="SAM" id="MobiDB-lite"/>
    </source>
</evidence>
<reference evidence="3 4" key="1">
    <citation type="journal article" date="2021" name="bioRxiv">
        <title>The Gossypium anomalum genome as a resource for cotton improvement and evolutionary analysis of hybrid incompatibility.</title>
        <authorList>
            <person name="Grover C.E."/>
            <person name="Yuan D."/>
            <person name="Arick M.A."/>
            <person name="Miller E.R."/>
            <person name="Hu G."/>
            <person name="Peterson D.G."/>
            <person name="Wendel J.F."/>
            <person name="Udall J.A."/>
        </authorList>
    </citation>
    <scope>NUCLEOTIDE SEQUENCE [LARGE SCALE GENOMIC DNA]</scope>
    <source>
        <strain evidence="3">JFW-Udall</strain>
        <tissue evidence="3">Leaf</tissue>
    </source>
</reference>
<feature type="compositionally biased region" description="Acidic residues" evidence="1">
    <location>
        <begin position="25"/>
        <end position="37"/>
    </location>
</feature>
<keyword evidence="2" id="KW-1133">Transmembrane helix</keyword>
<proteinExistence type="predicted"/>
<keyword evidence="4" id="KW-1185">Reference proteome</keyword>